<dbReference type="AlphaFoldDB" id="A0A2P4URJ0"/>
<accession>A0A2P4URJ0</accession>
<protein>
    <submittedName>
        <fullName evidence="1">Uncharacterized protein</fullName>
    </submittedName>
</protein>
<name>A0A2P4URJ0_9ACTN</name>
<organism evidence="1 2">
    <name type="scientific">Actinomadura rubteroloni</name>
    <dbReference type="NCBI Taxonomy" id="1926885"/>
    <lineage>
        <taxon>Bacteria</taxon>
        <taxon>Bacillati</taxon>
        <taxon>Actinomycetota</taxon>
        <taxon>Actinomycetes</taxon>
        <taxon>Streptosporangiales</taxon>
        <taxon>Thermomonosporaceae</taxon>
        <taxon>Actinomadura</taxon>
    </lineage>
</organism>
<dbReference type="EMBL" id="MTBP01000001">
    <property type="protein sequence ID" value="POM27671.1"/>
    <property type="molecule type" value="Genomic_DNA"/>
</dbReference>
<reference evidence="1 2" key="1">
    <citation type="journal article" date="2017" name="Chemistry">
        <title>Isolation, Biosynthesis and Chemical Modifications of Rubterolones A-F: Rare Tropolone Alkaloids from Actinomadura sp. 5-2.</title>
        <authorList>
            <person name="Guo H."/>
            <person name="Benndorf R."/>
            <person name="Leichnitz D."/>
            <person name="Klassen J.L."/>
            <person name="Vollmers J."/>
            <person name="Gorls H."/>
            <person name="Steinacker M."/>
            <person name="Weigel C."/>
            <person name="Dahse H.M."/>
            <person name="Kaster A.K."/>
            <person name="de Beer Z.W."/>
            <person name="Poulsen M."/>
            <person name="Beemelmanns C."/>
        </authorList>
    </citation>
    <scope>NUCLEOTIDE SEQUENCE [LARGE SCALE GENOMIC DNA]</scope>
    <source>
        <strain evidence="1 2">5-2</strain>
    </source>
</reference>
<evidence type="ECO:0000313" key="2">
    <source>
        <dbReference type="Proteomes" id="UP000242367"/>
    </source>
</evidence>
<sequence>MSEATLFVCATCEAVLTAPLVEVALPVHVNQSYYHELYPPLMEPGTYAVVDEPSGPPWRRWDDVGADAAEKRGYYAPVYSLSFGPAGVVVIAPGDVRGTVLVPGRVGGYCIGLDGRDGPNLACQQCGRPVATRIDDCSYWQSVRLDPRAVHPCPGGPGQRVLGWDELPATPPVEPNGAWSSVWAAAVGDALARVVAVSGGARIGLPEASVAAVFGRALDVLLPPGDIAADLFLVGPGVAERGDGIALVPRHPQTGEIWPCGARAVVPLASDVWVHLAFDRPRRLPVPQDVRRDDPAPLLPDRPFSADRKIFLATLARLPAVREPWLREIYDRVGNFPLPPL</sequence>
<proteinExistence type="predicted"/>
<gene>
    <name evidence="1" type="ORF">BTM25_20890</name>
</gene>
<comment type="caution">
    <text evidence="1">The sequence shown here is derived from an EMBL/GenBank/DDBJ whole genome shotgun (WGS) entry which is preliminary data.</text>
</comment>
<evidence type="ECO:0000313" key="1">
    <source>
        <dbReference type="EMBL" id="POM27671.1"/>
    </source>
</evidence>
<dbReference type="Proteomes" id="UP000242367">
    <property type="component" value="Unassembled WGS sequence"/>
</dbReference>
<keyword evidence="2" id="KW-1185">Reference proteome</keyword>